<dbReference type="Proteomes" id="UP000178880">
    <property type="component" value="Unassembled WGS sequence"/>
</dbReference>
<proteinExistence type="inferred from homology"/>
<dbReference type="SUPFAM" id="SSF75217">
    <property type="entry name" value="alpha/beta knot"/>
    <property type="match status" value="2"/>
</dbReference>
<keyword evidence="10 15" id="KW-0949">S-adenosyl-L-methionine</keyword>
<dbReference type="InterPro" id="IPR023148">
    <property type="entry name" value="tRNA_m1G_MeTrfase_C_sf"/>
</dbReference>
<dbReference type="PIRSF" id="PIRSF000386">
    <property type="entry name" value="tRNA_mtase"/>
    <property type="match status" value="1"/>
</dbReference>
<dbReference type="GO" id="GO:0002939">
    <property type="term" value="P:tRNA N1-guanine methylation"/>
    <property type="evidence" value="ECO:0007669"/>
    <property type="project" value="TreeGrafter"/>
</dbReference>
<dbReference type="PANTHER" id="PTHR46417">
    <property type="entry name" value="TRNA (GUANINE-N(1)-)-METHYLTRANSFERASE"/>
    <property type="match status" value="1"/>
</dbReference>
<protein>
    <recommendedName>
        <fullName evidence="6 15">tRNA (guanine-N(1)-)-methyltransferase</fullName>
        <ecNumber evidence="5 15">2.1.1.228</ecNumber>
    </recommendedName>
    <alternativeName>
        <fullName evidence="12 15">M1G-methyltransferase</fullName>
    </alternativeName>
    <alternativeName>
        <fullName evidence="13 15">tRNA [GM37] methyltransferase</fullName>
    </alternativeName>
</protein>
<dbReference type="InterPro" id="IPR029028">
    <property type="entry name" value="Alpha/beta_knot_MTases"/>
</dbReference>
<feature type="binding site" evidence="15 16">
    <location>
        <position position="139"/>
    </location>
    <ligand>
        <name>S-adenosyl-L-methionine</name>
        <dbReference type="ChEBI" id="CHEBI:59789"/>
    </ligand>
</feature>
<evidence type="ECO:0000256" key="10">
    <source>
        <dbReference type="ARBA" id="ARBA00022691"/>
    </source>
</evidence>
<evidence type="ECO:0000256" key="14">
    <source>
        <dbReference type="ARBA" id="ARBA00047783"/>
    </source>
</evidence>
<evidence type="ECO:0000256" key="7">
    <source>
        <dbReference type="ARBA" id="ARBA00022490"/>
    </source>
</evidence>
<evidence type="ECO:0000256" key="8">
    <source>
        <dbReference type="ARBA" id="ARBA00022603"/>
    </source>
</evidence>
<comment type="similarity">
    <text evidence="3 15 17">Belongs to the RNA methyltransferase TrmD family.</text>
</comment>
<dbReference type="CDD" id="cd18080">
    <property type="entry name" value="TrmD-like"/>
    <property type="match status" value="1"/>
</dbReference>
<dbReference type="InterPro" id="IPR029026">
    <property type="entry name" value="tRNA_m1G_MTases_N"/>
</dbReference>
<accession>A0A1G2CDZ5</accession>
<comment type="subunit">
    <text evidence="4 15 17">Homodimer.</text>
</comment>
<reference evidence="19 20" key="1">
    <citation type="journal article" date="2016" name="Nat. Commun.">
        <title>Thousands of microbial genomes shed light on interconnected biogeochemical processes in an aquifer system.</title>
        <authorList>
            <person name="Anantharaman K."/>
            <person name="Brown C.T."/>
            <person name="Hug L.A."/>
            <person name="Sharon I."/>
            <person name="Castelle C.J."/>
            <person name="Probst A.J."/>
            <person name="Thomas B.C."/>
            <person name="Singh A."/>
            <person name="Wilkins M.J."/>
            <person name="Karaoz U."/>
            <person name="Brodie E.L."/>
            <person name="Williams K.H."/>
            <person name="Hubbard S.S."/>
            <person name="Banfield J.F."/>
        </authorList>
    </citation>
    <scope>NUCLEOTIDE SEQUENCE [LARGE SCALE GENOMIC DNA]</scope>
</reference>
<evidence type="ECO:0000256" key="3">
    <source>
        <dbReference type="ARBA" id="ARBA00007630"/>
    </source>
</evidence>
<gene>
    <name evidence="15" type="primary">trmD</name>
    <name evidence="19" type="ORF">A2945_03135</name>
</gene>
<organism evidence="19 20">
    <name type="scientific">Candidatus Liptonbacteria bacterium RIFCSPLOWO2_01_FULL_52_25</name>
    <dbReference type="NCBI Taxonomy" id="1798650"/>
    <lineage>
        <taxon>Bacteria</taxon>
        <taxon>Candidatus Liptoniibacteriota</taxon>
    </lineage>
</organism>
<evidence type="ECO:0000256" key="16">
    <source>
        <dbReference type="PIRSR" id="PIRSR000386-1"/>
    </source>
</evidence>
<dbReference type="InterPro" id="IPR002649">
    <property type="entry name" value="tRNA_m1G_MeTrfase_TrmD"/>
</dbReference>
<dbReference type="Gene3D" id="3.40.1280.10">
    <property type="match status" value="1"/>
</dbReference>
<dbReference type="EC" id="2.1.1.228" evidence="5 15"/>
<comment type="function">
    <text evidence="1 15 17">Specifically methylates guanosine-37 in various tRNAs.</text>
</comment>
<evidence type="ECO:0000256" key="9">
    <source>
        <dbReference type="ARBA" id="ARBA00022679"/>
    </source>
</evidence>
<evidence type="ECO:0000256" key="4">
    <source>
        <dbReference type="ARBA" id="ARBA00011738"/>
    </source>
</evidence>
<name>A0A1G2CDZ5_9BACT</name>
<feature type="domain" description="tRNA methyltransferase TRMD/TRM10-type" evidence="18">
    <location>
        <begin position="15"/>
        <end position="208"/>
    </location>
</feature>
<keyword evidence="8 15" id="KW-0489">Methyltransferase</keyword>
<comment type="caution">
    <text evidence="19">The sequence shown here is derived from an EMBL/GenBank/DDBJ whole genome shotgun (WGS) entry which is preliminary data.</text>
</comment>
<keyword evidence="9 15" id="KW-0808">Transferase</keyword>
<dbReference type="AlphaFoldDB" id="A0A1G2CDZ5"/>
<dbReference type="FunFam" id="3.40.1280.10:FF:000001">
    <property type="entry name" value="tRNA (guanine-N(1)-)-methyltransferase"/>
    <property type="match status" value="1"/>
</dbReference>
<dbReference type="HAMAP" id="MF_00605">
    <property type="entry name" value="TrmD"/>
    <property type="match status" value="1"/>
</dbReference>
<evidence type="ECO:0000256" key="1">
    <source>
        <dbReference type="ARBA" id="ARBA00002634"/>
    </source>
</evidence>
<dbReference type="GO" id="GO:0052906">
    <property type="term" value="F:tRNA (guanine(37)-N1)-methyltransferase activity"/>
    <property type="evidence" value="ECO:0007669"/>
    <property type="project" value="UniProtKB-UniRule"/>
</dbReference>
<dbReference type="Gene3D" id="1.10.1270.20">
    <property type="entry name" value="tRNA(m1g37)methyltransferase, domain 2"/>
    <property type="match status" value="1"/>
</dbReference>
<dbReference type="Pfam" id="PF01746">
    <property type="entry name" value="tRNA_m1G_MT"/>
    <property type="match status" value="1"/>
</dbReference>
<evidence type="ECO:0000256" key="6">
    <source>
        <dbReference type="ARBA" id="ARBA00014679"/>
    </source>
</evidence>
<dbReference type="GO" id="GO:0005829">
    <property type="term" value="C:cytosol"/>
    <property type="evidence" value="ECO:0007669"/>
    <property type="project" value="TreeGrafter"/>
</dbReference>
<dbReference type="InterPro" id="IPR016009">
    <property type="entry name" value="tRNA_MeTrfase_TRMD/TRM10"/>
</dbReference>
<evidence type="ECO:0000256" key="12">
    <source>
        <dbReference type="ARBA" id="ARBA00029736"/>
    </source>
</evidence>
<dbReference type="PANTHER" id="PTHR46417:SF1">
    <property type="entry name" value="TRNA (GUANINE-N(1)-)-METHYLTRANSFERASE"/>
    <property type="match status" value="1"/>
</dbReference>
<evidence type="ECO:0000313" key="20">
    <source>
        <dbReference type="Proteomes" id="UP000178880"/>
    </source>
</evidence>
<evidence type="ECO:0000313" key="19">
    <source>
        <dbReference type="EMBL" id="OGY99613.1"/>
    </source>
</evidence>
<evidence type="ECO:0000256" key="13">
    <source>
        <dbReference type="ARBA" id="ARBA00033392"/>
    </source>
</evidence>
<dbReference type="EMBL" id="MHLA01000014">
    <property type="protein sequence ID" value="OGY99613.1"/>
    <property type="molecule type" value="Genomic_DNA"/>
</dbReference>
<evidence type="ECO:0000256" key="15">
    <source>
        <dbReference type="HAMAP-Rule" id="MF_00605"/>
    </source>
</evidence>
<evidence type="ECO:0000256" key="2">
    <source>
        <dbReference type="ARBA" id="ARBA00004496"/>
    </source>
</evidence>
<evidence type="ECO:0000256" key="5">
    <source>
        <dbReference type="ARBA" id="ARBA00012807"/>
    </source>
</evidence>
<comment type="subcellular location">
    <subcellularLocation>
        <location evidence="2 15 17">Cytoplasm</location>
    </subcellularLocation>
</comment>
<keyword evidence="7 15" id="KW-0963">Cytoplasm</keyword>
<evidence type="ECO:0000259" key="18">
    <source>
        <dbReference type="Pfam" id="PF01746"/>
    </source>
</evidence>
<evidence type="ECO:0000256" key="17">
    <source>
        <dbReference type="RuleBase" id="RU003464"/>
    </source>
</evidence>
<dbReference type="STRING" id="1798650.A2945_03135"/>
<sequence length="277" mass="31917">MGIKKNLINKSLRKMRFDIITIFPKIFDSYLNESLIKRAQEKKLISVKAYNLRDFAEERRVKGRKDPRRMVDDRPFGGGPGMVLKIEPIFRAVSRIKGQVSSKKKPKTGTILFSLRGKKLDAKVSKRLSKYDQLILICGRYEGVDERVAQYVADEEISIGDYVLSGGELPALVLMESVCRFIPGFLGKHESLEDFKGSYPTYTRPEIFVPPPGHRSYSLIRENKRIRKHEKGISSSARGRTSRFTFHASRFNTGWRVPKVLLSGDHKKIEEWRRKAR</sequence>
<dbReference type="NCBIfam" id="TIGR00088">
    <property type="entry name" value="trmD"/>
    <property type="match status" value="1"/>
</dbReference>
<comment type="catalytic activity">
    <reaction evidence="14 15 17">
        <text>guanosine(37) in tRNA + S-adenosyl-L-methionine = N(1)-methylguanosine(37) in tRNA + S-adenosyl-L-homocysteine + H(+)</text>
        <dbReference type="Rhea" id="RHEA:36899"/>
        <dbReference type="Rhea" id="RHEA-COMP:10145"/>
        <dbReference type="Rhea" id="RHEA-COMP:10147"/>
        <dbReference type="ChEBI" id="CHEBI:15378"/>
        <dbReference type="ChEBI" id="CHEBI:57856"/>
        <dbReference type="ChEBI" id="CHEBI:59789"/>
        <dbReference type="ChEBI" id="CHEBI:73542"/>
        <dbReference type="ChEBI" id="CHEBI:74269"/>
        <dbReference type="EC" id="2.1.1.228"/>
    </reaction>
</comment>
<keyword evidence="11 15" id="KW-0819">tRNA processing</keyword>
<evidence type="ECO:0000256" key="11">
    <source>
        <dbReference type="ARBA" id="ARBA00022694"/>
    </source>
</evidence>
<feature type="binding site" evidence="15 16">
    <location>
        <begin position="159"/>
        <end position="164"/>
    </location>
    <ligand>
        <name>S-adenosyl-L-methionine</name>
        <dbReference type="ChEBI" id="CHEBI:59789"/>
    </ligand>
</feature>